<dbReference type="Pfam" id="PF07398">
    <property type="entry name" value="MDMPI_C"/>
    <property type="match status" value="1"/>
</dbReference>
<dbReference type="Pfam" id="PF11716">
    <property type="entry name" value="MDMPI_N"/>
    <property type="match status" value="1"/>
</dbReference>
<accession>A0A4P7GHG9</accession>
<dbReference type="PANTHER" id="PTHR40758">
    <property type="entry name" value="CONSERVED PROTEIN"/>
    <property type="match status" value="1"/>
</dbReference>
<reference evidence="3 4" key="1">
    <citation type="submission" date="2019-03" db="EMBL/GenBank/DDBJ databases">
        <title>Three New Species of Nocardioides, Nocardioides euryhalodurans sp. nov., Nocardioides seonyuensis sp. nov. and Nocardioides eburneoflavus sp. nov., Iolated from Soil.</title>
        <authorList>
            <person name="Roh S.G."/>
            <person name="Lee C."/>
            <person name="Kim M.-K."/>
            <person name="Kim S.B."/>
        </authorList>
    </citation>
    <scope>NUCLEOTIDE SEQUENCE [LARGE SCALE GENOMIC DNA]</scope>
    <source>
        <strain evidence="3 4">MMS17-SY117</strain>
    </source>
</reference>
<organism evidence="3 4">
    <name type="scientific">Nocardioides euryhalodurans</name>
    <dbReference type="NCBI Taxonomy" id="2518370"/>
    <lineage>
        <taxon>Bacteria</taxon>
        <taxon>Bacillati</taxon>
        <taxon>Actinomycetota</taxon>
        <taxon>Actinomycetes</taxon>
        <taxon>Propionibacteriales</taxon>
        <taxon>Nocardioidaceae</taxon>
        <taxon>Nocardioides</taxon>
    </lineage>
</organism>
<dbReference type="InterPro" id="IPR017517">
    <property type="entry name" value="Maleyloyr_isom"/>
</dbReference>
<feature type="domain" description="MDMPI C-terminal" evidence="1">
    <location>
        <begin position="147"/>
        <end position="247"/>
    </location>
</feature>
<dbReference type="RefSeq" id="WP_135073785.1">
    <property type="nucleotide sequence ID" value="NZ_CP038267.1"/>
</dbReference>
<dbReference type="NCBIfam" id="TIGR03083">
    <property type="entry name" value="maleylpyruvate isomerase family mycothiol-dependent enzyme"/>
    <property type="match status" value="1"/>
</dbReference>
<evidence type="ECO:0000313" key="3">
    <source>
        <dbReference type="EMBL" id="QBR91305.1"/>
    </source>
</evidence>
<dbReference type="GO" id="GO:0046872">
    <property type="term" value="F:metal ion binding"/>
    <property type="evidence" value="ECO:0007669"/>
    <property type="project" value="InterPro"/>
</dbReference>
<proteinExistence type="predicted"/>
<keyword evidence="3" id="KW-0413">Isomerase</keyword>
<dbReference type="AlphaFoldDB" id="A0A4P7GHG9"/>
<protein>
    <submittedName>
        <fullName evidence="3">Maleylpyruvate isomerase family mycothiol-dependent enzyme</fullName>
    </submittedName>
</protein>
<dbReference type="GO" id="GO:0005886">
    <property type="term" value="C:plasma membrane"/>
    <property type="evidence" value="ECO:0007669"/>
    <property type="project" value="TreeGrafter"/>
</dbReference>
<dbReference type="OrthoDB" id="3671213at2"/>
<dbReference type="Gene3D" id="1.20.120.450">
    <property type="entry name" value="dinb family like domain"/>
    <property type="match status" value="1"/>
</dbReference>
<dbReference type="Proteomes" id="UP000294894">
    <property type="component" value="Chromosome"/>
</dbReference>
<dbReference type="EMBL" id="CP038267">
    <property type="protein sequence ID" value="QBR91305.1"/>
    <property type="molecule type" value="Genomic_DNA"/>
</dbReference>
<dbReference type="GO" id="GO:0016853">
    <property type="term" value="F:isomerase activity"/>
    <property type="evidence" value="ECO:0007669"/>
    <property type="project" value="UniProtKB-KW"/>
</dbReference>
<dbReference type="SUPFAM" id="SSF109854">
    <property type="entry name" value="DinB/YfiT-like putative metalloenzymes"/>
    <property type="match status" value="1"/>
</dbReference>
<dbReference type="PANTHER" id="PTHR40758:SF1">
    <property type="entry name" value="CONSERVED PROTEIN"/>
    <property type="match status" value="1"/>
</dbReference>
<keyword evidence="3" id="KW-0670">Pyruvate</keyword>
<name>A0A4P7GHG9_9ACTN</name>
<evidence type="ECO:0000313" key="4">
    <source>
        <dbReference type="Proteomes" id="UP000294894"/>
    </source>
</evidence>
<evidence type="ECO:0000259" key="1">
    <source>
        <dbReference type="Pfam" id="PF07398"/>
    </source>
</evidence>
<dbReference type="InterPro" id="IPR034660">
    <property type="entry name" value="DinB/YfiT-like"/>
</dbReference>
<dbReference type="InterPro" id="IPR024344">
    <property type="entry name" value="MDMPI_metal-binding"/>
</dbReference>
<evidence type="ECO:0000259" key="2">
    <source>
        <dbReference type="Pfam" id="PF11716"/>
    </source>
</evidence>
<gene>
    <name evidence="3" type="ORF">EXE57_02740</name>
</gene>
<sequence>MSRLPFDRYLALLETESRRFRDVLADCDPAARVPGCPAWDAADLLWHLGEVQGFWAWVVAHRPASPRDGYDEPARPTSYADLLTLFDEHAAALVTALGEADPGEAAWSWAPEQTVGFTYRRQSLEALVHRVDAEQTAGVSSPLDPALATDGVEEVLDVMYGGCPDWGTFSPLPHLLRVDTTDTGESVWVRLGRFSGTDPESGTSYDEDDISVVDDPDAEPDAVISGTAQDLLLRLWRRGDGGDTRLAGNLEIVDRFRQVVHQPIN</sequence>
<dbReference type="InterPro" id="IPR010872">
    <property type="entry name" value="MDMPI_C-term_domain"/>
</dbReference>
<keyword evidence="4" id="KW-1185">Reference proteome</keyword>
<dbReference type="KEGG" id="noy:EXE57_02740"/>
<feature type="domain" description="Mycothiol-dependent maleylpyruvate isomerase metal-binding" evidence="2">
    <location>
        <begin position="12"/>
        <end position="133"/>
    </location>
</feature>